<dbReference type="EMBL" id="LOPV01000091">
    <property type="protein sequence ID" value="KTG29675.1"/>
    <property type="molecule type" value="Genomic_DNA"/>
</dbReference>
<evidence type="ECO:0000313" key="3">
    <source>
        <dbReference type="Proteomes" id="UP000053157"/>
    </source>
</evidence>
<dbReference type="InterPro" id="IPR011047">
    <property type="entry name" value="Quinoprotein_ADH-like_sf"/>
</dbReference>
<feature type="domain" description="Pyrrolo-quinoline quinone repeat" evidence="1">
    <location>
        <begin position="85"/>
        <end position="318"/>
    </location>
</feature>
<dbReference type="InterPro" id="IPR002372">
    <property type="entry name" value="PQQ_rpt_dom"/>
</dbReference>
<dbReference type="GO" id="GO:0004674">
    <property type="term" value="F:protein serine/threonine kinase activity"/>
    <property type="evidence" value="ECO:0007669"/>
    <property type="project" value="UniProtKB-KW"/>
</dbReference>
<gene>
    <name evidence="2" type="ORF">AUR66_09100</name>
</gene>
<evidence type="ECO:0000259" key="1">
    <source>
        <dbReference type="Pfam" id="PF13360"/>
    </source>
</evidence>
<dbReference type="Pfam" id="PF13360">
    <property type="entry name" value="PQQ_2"/>
    <property type="match status" value="1"/>
</dbReference>
<comment type="caution">
    <text evidence="2">The sequence shown here is derived from an EMBL/GenBank/DDBJ whole genome shotgun (WGS) entry which is preliminary data.</text>
</comment>
<protein>
    <submittedName>
        <fullName evidence="2">Serine/threonine protein kinase</fullName>
    </submittedName>
</protein>
<keyword evidence="2" id="KW-0808">Transferase</keyword>
<dbReference type="InterPro" id="IPR018391">
    <property type="entry name" value="PQQ_b-propeller_rpt"/>
</dbReference>
<evidence type="ECO:0000313" key="2">
    <source>
        <dbReference type="EMBL" id="KTG29675.1"/>
    </source>
</evidence>
<dbReference type="SUPFAM" id="SSF50998">
    <property type="entry name" value="Quinoprotein alcohol dehydrogenase-like"/>
    <property type="match status" value="2"/>
</dbReference>
<sequence length="412" mass="43704">MGVSALSATAGCLSGGDPPTYEGTWSRRGFDDARTGFSPVDGPTGNLTVAWRADVFDAYPTSTPVVADGQVYYFHTRGGPDGEHESVVSAFDAATGEERWQTTVSVAPLDQIAYHHDSMVVADGRLYVRTFEGLHVLTTDGERRWTHPIPTTEQSYPVVAPPVVSDGMALTATFGDRTPPAGVVAVDAENGRPRWRAGFNARKVPWTLSASEGTVYVPFVGGDSGLVALDIRTGAQEWAVSLPVDGPVTIAGDTVFVPLAGDPESIAAIHRRTLDLLWRKPVSRRTESGLAVAGGLVYYVTERTLVARRLDTGELVWSFGPTPVVSLSWTPVVAGPNVYVVAERANEPESPNYLYALDRSTGESRGSGRIPGSPDTAGLAVVDGAAYLALGRGELLCFESCGLTLGSRCFSG</sequence>
<dbReference type="Gene3D" id="2.130.10.10">
    <property type="entry name" value="YVTN repeat-like/Quinoprotein amine dehydrogenase"/>
    <property type="match status" value="2"/>
</dbReference>
<organism evidence="2 3">
    <name type="scientific">Haloferax profundi</name>
    <dbReference type="NCBI Taxonomy" id="1544718"/>
    <lineage>
        <taxon>Archaea</taxon>
        <taxon>Methanobacteriati</taxon>
        <taxon>Methanobacteriota</taxon>
        <taxon>Stenosarchaea group</taxon>
        <taxon>Halobacteria</taxon>
        <taxon>Halobacteriales</taxon>
        <taxon>Haloferacaceae</taxon>
        <taxon>Haloferax</taxon>
    </lineage>
</organism>
<name>A0A0W1STN8_9EURY</name>
<keyword evidence="2" id="KW-0418">Kinase</keyword>
<accession>A0A0W1STN8</accession>
<keyword evidence="2" id="KW-0723">Serine/threonine-protein kinase</keyword>
<dbReference type="PANTHER" id="PTHR34512:SF30">
    <property type="entry name" value="OUTER MEMBRANE PROTEIN ASSEMBLY FACTOR BAMB"/>
    <property type="match status" value="1"/>
</dbReference>
<reference evidence="2 3" key="1">
    <citation type="submission" date="2015-12" db="EMBL/GenBank/DDBJ databases">
        <title>Haloferax profundi sp. nov. isolated from the Discovery deep brine-seawater interface in the Red Sea.</title>
        <authorList>
            <person name="Zhang G."/>
            <person name="Stingl U."/>
            <person name="Rashid M."/>
        </authorList>
    </citation>
    <scope>NUCLEOTIDE SEQUENCE [LARGE SCALE GENOMIC DNA]</scope>
    <source>
        <strain evidence="2 3">SB29</strain>
    </source>
</reference>
<dbReference type="Proteomes" id="UP000053157">
    <property type="component" value="Unassembled WGS sequence"/>
</dbReference>
<dbReference type="SMART" id="SM00564">
    <property type="entry name" value="PQQ"/>
    <property type="match status" value="6"/>
</dbReference>
<dbReference type="AlphaFoldDB" id="A0A0W1STN8"/>
<proteinExistence type="predicted"/>
<dbReference type="InterPro" id="IPR015943">
    <property type="entry name" value="WD40/YVTN_repeat-like_dom_sf"/>
</dbReference>
<keyword evidence="3" id="KW-1185">Reference proteome</keyword>
<dbReference type="PANTHER" id="PTHR34512">
    <property type="entry name" value="CELL SURFACE PROTEIN"/>
    <property type="match status" value="1"/>
</dbReference>